<dbReference type="EMBL" id="KQ435911">
    <property type="protein sequence ID" value="KOX68909.1"/>
    <property type="molecule type" value="Genomic_DNA"/>
</dbReference>
<name>A0A0M8ZSZ7_9HYME</name>
<accession>A0A0M8ZSZ7</accession>
<proteinExistence type="predicted"/>
<dbReference type="AlphaFoldDB" id="A0A0M8ZSZ7"/>
<evidence type="ECO:0000313" key="2">
    <source>
        <dbReference type="EMBL" id="KOX68909.1"/>
    </source>
</evidence>
<sequence>MVETYVETSPSMFIVSSPNLFLYSYSAPYPKEHPTVYLSNCYYRCSTIQPIIMRTDLLHTRLTGDVVAKSVREKRRSKCRRERICECGKARDAFATRQRQGKARQDKTRQGKARQDKTRQDKTRQRNATQGNATQRNASKQAGRQDLPLLFLELHSQNCAGRAEPKPKYHRYSFSAMPKKRLRGVDSFCHWHLQDGLVEKKKKKQTFSFLGFLQKRLIHAARDTESFESLL</sequence>
<organism evidence="2 3">
    <name type="scientific">Melipona quadrifasciata</name>
    <dbReference type="NCBI Taxonomy" id="166423"/>
    <lineage>
        <taxon>Eukaryota</taxon>
        <taxon>Metazoa</taxon>
        <taxon>Ecdysozoa</taxon>
        <taxon>Arthropoda</taxon>
        <taxon>Hexapoda</taxon>
        <taxon>Insecta</taxon>
        <taxon>Pterygota</taxon>
        <taxon>Neoptera</taxon>
        <taxon>Endopterygota</taxon>
        <taxon>Hymenoptera</taxon>
        <taxon>Apocrita</taxon>
        <taxon>Aculeata</taxon>
        <taxon>Apoidea</taxon>
        <taxon>Anthophila</taxon>
        <taxon>Apidae</taxon>
        <taxon>Melipona</taxon>
    </lineage>
</organism>
<gene>
    <name evidence="2" type="ORF">WN51_06829</name>
</gene>
<dbReference type="Proteomes" id="UP000053105">
    <property type="component" value="Unassembled WGS sequence"/>
</dbReference>
<protein>
    <submittedName>
        <fullName evidence="2">Uncharacterized protein</fullName>
    </submittedName>
</protein>
<evidence type="ECO:0000313" key="3">
    <source>
        <dbReference type="Proteomes" id="UP000053105"/>
    </source>
</evidence>
<feature type="region of interest" description="Disordered" evidence="1">
    <location>
        <begin position="96"/>
        <end position="141"/>
    </location>
</feature>
<reference evidence="2 3" key="1">
    <citation type="submission" date="2015-07" db="EMBL/GenBank/DDBJ databases">
        <title>The genome of Melipona quadrifasciata.</title>
        <authorList>
            <person name="Pan H."/>
            <person name="Kapheim K."/>
        </authorList>
    </citation>
    <scope>NUCLEOTIDE SEQUENCE [LARGE SCALE GENOMIC DNA]</scope>
    <source>
        <strain evidence="2">0111107301</strain>
        <tissue evidence="2">Whole body</tissue>
    </source>
</reference>
<feature type="compositionally biased region" description="Polar residues" evidence="1">
    <location>
        <begin position="126"/>
        <end position="141"/>
    </location>
</feature>
<dbReference type="OrthoDB" id="10482668at2759"/>
<evidence type="ECO:0000256" key="1">
    <source>
        <dbReference type="SAM" id="MobiDB-lite"/>
    </source>
</evidence>
<keyword evidence="3" id="KW-1185">Reference proteome</keyword>
<feature type="compositionally biased region" description="Basic and acidic residues" evidence="1">
    <location>
        <begin position="103"/>
        <end position="124"/>
    </location>
</feature>